<evidence type="ECO:0000313" key="2">
    <source>
        <dbReference type="Proteomes" id="UP000251960"/>
    </source>
</evidence>
<dbReference type="EMBL" id="NCVQ01000005">
    <property type="protein sequence ID" value="PWZ29591.1"/>
    <property type="molecule type" value="Genomic_DNA"/>
</dbReference>
<sequence length="70" mass="7454">MAAPNSVRSPDPLLGFDCRSPCSRYLPPLCRSSLSPSVSSHGTGFPAGCSRHPSPLLDRELAPWSCRSLA</sequence>
<proteinExistence type="predicted"/>
<comment type="caution">
    <text evidence="1">The sequence shown here is derived from an EMBL/GenBank/DDBJ whole genome shotgun (WGS) entry which is preliminary data.</text>
</comment>
<protein>
    <submittedName>
        <fullName evidence="1">Uncharacterized protein</fullName>
    </submittedName>
</protein>
<organism evidence="1 2">
    <name type="scientific">Zea mays</name>
    <name type="common">Maize</name>
    <dbReference type="NCBI Taxonomy" id="4577"/>
    <lineage>
        <taxon>Eukaryota</taxon>
        <taxon>Viridiplantae</taxon>
        <taxon>Streptophyta</taxon>
        <taxon>Embryophyta</taxon>
        <taxon>Tracheophyta</taxon>
        <taxon>Spermatophyta</taxon>
        <taxon>Magnoliopsida</taxon>
        <taxon>Liliopsida</taxon>
        <taxon>Poales</taxon>
        <taxon>Poaceae</taxon>
        <taxon>PACMAD clade</taxon>
        <taxon>Panicoideae</taxon>
        <taxon>Andropogonodae</taxon>
        <taxon>Andropogoneae</taxon>
        <taxon>Tripsacinae</taxon>
        <taxon>Zea</taxon>
    </lineage>
</organism>
<gene>
    <name evidence="1" type="ORF">Zm00014a_023128</name>
</gene>
<accession>A0A3L6FBB7</accession>
<reference evidence="1 2" key="1">
    <citation type="journal article" date="2018" name="Nat. Genet.">
        <title>Extensive intraspecific gene order and gene structural variations between Mo17 and other maize genomes.</title>
        <authorList>
            <person name="Sun S."/>
            <person name="Zhou Y."/>
            <person name="Chen J."/>
            <person name="Shi J."/>
            <person name="Zhao H."/>
            <person name="Zhao H."/>
            <person name="Song W."/>
            <person name="Zhang M."/>
            <person name="Cui Y."/>
            <person name="Dong X."/>
            <person name="Liu H."/>
            <person name="Ma X."/>
            <person name="Jiao Y."/>
            <person name="Wang B."/>
            <person name="Wei X."/>
            <person name="Stein J.C."/>
            <person name="Glaubitz J.C."/>
            <person name="Lu F."/>
            <person name="Yu G."/>
            <person name="Liang C."/>
            <person name="Fengler K."/>
            <person name="Li B."/>
            <person name="Rafalski A."/>
            <person name="Schnable P.S."/>
            <person name="Ware D.H."/>
            <person name="Buckler E.S."/>
            <person name="Lai J."/>
        </authorList>
    </citation>
    <scope>NUCLEOTIDE SEQUENCE [LARGE SCALE GENOMIC DNA]</scope>
    <source>
        <strain evidence="2">cv. Missouri 17</strain>
        <tissue evidence="1">Seedling</tissue>
    </source>
</reference>
<name>A0A3L6FBB7_MAIZE</name>
<dbReference type="Proteomes" id="UP000251960">
    <property type="component" value="Chromosome 4"/>
</dbReference>
<evidence type="ECO:0000313" key="1">
    <source>
        <dbReference type="EMBL" id="PWZ29591.1"/>
    </source>
</evidence>
<dbReference type="AlphaFoldDB" id="A0A3L6FBB7"/>